<dbReference type="NCBIfam" id="TIGR01620">
    <property type="entry name" value="hyp_HI0043"/>
    <property type="match status" value="1"/>
</dbReference>
<feature type="region of interest" description="Disordered" evidence="8">
    <location>
        <begin position="22"/>
        <end position="54"/>
    </location>
</feature>
<proteinExistence type="inferred from homology"/>
<feature type="transmembrane region" description="Helical" evidence="9">
    <location>
        <begin position="95"/>
        <end position="116"/>
    </location>
</feature>
<evidence type="ECO:0000256" key="7">
    <source>
        <dbReference type="ARBA" id="ARBA00023136"/>
    </source>
</evidence>
<reference evidence="10 11" key="1">
    <citation type="submission" date="2023-07" db="EMBL/GenBank/DDBJ databases">
        <title>Genomic Encyclopedia of Type Strains, Phase IV (KMG-IV): sequencing the most valuable type-strain genomes for metagenomic binning, comparative biology and taxonomic classification.</title>
        <authorList>
            <person name="Goeker M."/>
        </authorList>
    </citation>
    <scope>NUCLEOTIDE SEQUENCE [LARGE SCALE GENOMIC DNA]</scope>
    <source>
        <strain evidence="10 11">DSM 19619</strain>
    </source>
</reference>
<dbReference type="Pfam" id="PF05128">
    <property type="entry name" value="DUF697"/>
    <property type="match status" value="1"/>
</dbReference>
<evidence type="ECO:0000313" key="10">
    <source>
        <dbReference type="EMBL" id="MDQ0473053.1"/>
    </source>
</evidence>
<evidence type="ECO:0000256" key="4">
    <source>
        <dbReference type="ARBA" id="ARBA00022519"/>
    </source>
</evidence>
<evidence type="ECO:0000256" key="6">
    <source>
        <dbReference type="ARBA" id="ARBA00022989"/>
    </source>
</evidence>
<evidence type="ECO:0000256" key="9">
    <source>
        <dbReference type="SAM" id="Phobius"/>
    </source>
</evidence>
<dbReference type="Proteomes" id="UP001242480">
    <property type="component" value="Unassembled WGS sequence"/>
</dbReference>
<comment type="caution">
    <text evidence="10">The sequence shown here is derived from an EMBL/GenBank/DDBJ whole genome shotgun (WGS) entry which is preliminary data.</text>
</comment>
<keyword evidence="6 9" id="KW-1133">Transmembrane helix</keyword>
<gene>
    <name evidence="10" type="ORF">QO011_006086</name>
</gene>
<protein>
    <submittedName>
        <fullName evidence="10">Membrane protein</fullName>
    </submittedName>
</protein>
<keyword evidence="7 9" id="KW-0472">Membrane</keyword>
<evidence type="ECO:0000256" key="3">
    <source>
        <dbReference type="ARBA" id="ARBA00022475"/>
    </source>
</evidence>
<comment type="similarity">
    <text evidence="2">Belongs to the UPF0283 family.</text>
</comment>
<keyword evidence="5 9" id="KW-0812">Transmembrane</keyword>
<keyword evidence="11" id="KW-1185">Reference proteome</keyword>
<accession>A0ABU0JI12</accession>
<sequence length="347" mass="36111">MTDERRGPRAFRLDDPRVVVADPGLEAPSPRPRGAVVVTPEPDSAVEGAAAPPPVPRRRSRWGALFWSAAGGLVSLAVGLSVTRLIDDLFSYADWLGWLGAALAALAAVAFLAIALREAAGLMRLARIEGLHDRAVAAIAADDRDLARKLTGDLVALYRADPRTARARAVVESAAREIVDGADLVRVAERELMAPLDAEARRLVADAAKRVSLVTAVSPRALVDILFVAGETLRLVRRLAVLYGGRPGGLGLLRLLRHALGNLAVTGGMAAGDSLLSQALGHGLASRISAKLGEGVLNGILIARLGLAAISATRPLPFAALPQPNVADVAGGLFAKAGNGAEAREQD</sequence>
<feature type="transmembrane region" description="Helical" evidence="9">
    <location>
        <begin position="64"/>
        <end position="83"/>
    </location>
</feature>
<dbReference type="InterPro" id="IPR021147">
    <property type="entry name" value="DUF697"/>
</dbReference>
<keyword evidence="3" id="KW-1003">Cell membrane</keyword>
<dbReference type="PANTHER" id="PTHR39342:SF1">
    <property type="entry name" value="UPF0283 MEMBRANE PROTEIN YCJF"/>
    <property type="match status" value="1"/>
</dbReference>
<comment type="subcellular location">
    <subcellularLocation>
        <location evidence="1">Cell inner membrane</location>
        <topology evidence="1">Multi-pass membrane protein</topology>
    </subcellularLocation>
</comment>
<name>A0ABU0JI12_9HYPH</name>
<dbReference type="InterPro" id="IPR006507">
    <property type="entry name" value="UPF0283"/>
</dbReference>
<dbReference type="PANTHER" id="PTHR39342">
    <property type="entry name" value="UPF0283 MEMBRANE PROTEIN YCJF"/>
    <property type="match status" value="1"/>
</dbReference>
<evidence type="ECO:0000313" key="11">
    <source>
        <dbReference type="Proteomes" id="UP001242480"/>
    </source>
</evidence>
<organism evidence="10 11">
    <name type="scientific">Labrys wisconsinensis</name>
    <dbReference type="NCBI Taxonomy" id="425677"/>
    <lineage>
        <taxon>Bacteria</taxon>
        <taxon>Pseudomonadati</taxon>
        <taxon>Pseudomonadota</taxon>
        <taxon>Alphaproteobacteria</taxon>
        <taxon>Hyphomicrobiales</taxon>
        <taxon>Xanthobacteraceae</taxon>
        <taxon>Labrys</taxon>
    </lineage>
</organism>
<dbReference type="RefSeq" id="WP_307280780.1">
    <property type="nucleotide sequence ID" value="NZ_JAUSVX010000014.1"/>
</dbReference>
<evidence type="ECO:0000256" key="8">
    <source>
        <dbReference type="SAM" id="MobiDB-lite"/>
    </source>
</evidence>
<evidence type="ECO:0000256" key="1">
    <source>
        <dbReference type="ARBA" id="ARBA00004429"/>
    </source>
</evidence>
<keyword evidence="4" id="KW-0997">Cell inner membrane</keyword>
<dbReference type="EMBL" id="JAUSVX010000014">
    <property type="protein sequence ID" value="MDQ0473053.1"/>
    <property type="molecule type" value="Genomic_DNA"/>
</dbReference>
<evidence type="ECO:0000256" key="5">
    <source>
        <dbReference type="ARBA" id="ARBA00022692"/>
    </source>
</evidence>
<evidence type="ECO:0000256" key="2">
    <source>
        <dbReference type="ARBA" id="ARBA00008255"/>
    </source>
</evidence>